<dbReference type="PANTHER" id="PTHR11362:SF148">
    <property type="entry name" value="CARBOXYPEPTIDASE Y INHIBITOR"/>
    <property type="match status" value="1"/>
</dbReference>
<dbReference type="InterPro" id="IPR036610">
    <property type="entry name" value="PEBP-like_sf"/>
</dbReference>
<dbReference type="GO" id="GO:0046578">
    <property type="term" value="P:regulation of Ras protein signal transduction"/>
    <property type="evidence" value="ECO:0007669"/>
    <property type="project" value="TreeGrafter"/>
</dbReference>
<reference evidence="2" key="1">
    <citation type="submission" date="2023-04" db="EMBL/GenBank/DDBJ databases">
        <title>Candida boidinii NBRC 10035.</title>
        <authorList>
            <person name="Ichikawa N."/>
            <person name="Sato H."/>
            <person name="Tonouchi N."/>
        </authorList>
    </citation>
    <scope>NUCLEOTIDE SEQUENCE</scope>
    <source>
        <strain evidence="2">NBRC 10035</strain>
    </source>
</reference>
<dbReference type="InterPro" id="IPR008914">
    <property type="entry name" value="PEBP"/>
</dbReference>
<dbReference type="InterPro" id="IPR035810">
    <property type="entry name" value="PEBP_euk"/>
</dbReference>
<dbReference type="Pfam" id="PF01161">
    <property type="entry name" value="PBP"/>
    <property type="match status" value="1"/>
</dbReference>
<dbReference type="GO" id="GO:0030414">
    <property type="term" value="F:peptidase inhibitor activity"/>
    <property type="evidence" value="ECO:0007669"/>
    <property type="project" value="TreeGrafter"/>
</dbReference>
<keyword evidence="3" id="KW-1185">Reference proteome</keyword>
<dbReference type="GO" id="GO:0005543">
    <property type="term" value="F:phospholipid binding"/>
    <property type="evidence" value="ECO:0007669"/>
    <property type="project" value="TreeGrafter"/>
</dbReference>
<dbReference type="EMBL" id="BSXN01002219">
    <property type="protein sequence ID" value="GME75946.1"/>
    <property type="molecule type" value="Genomic_DNA"/>
</dbReference>
<dbReference type="OrthoDB" id="2506647at2759"/>
<dbReference type="Gene3D" id="3.90.280.10">
    <property type="entry name" value="PEBP-like"/>
    <property type="match status" value="1"/>
</dbReference>
<protein>
    <submittedName>
        <fullName evidence="2">Unnamed protein product</fullName>
    </submittedName>
</protein>
<evidence type="ECO:0000313" key="3">
    <source>
        <dbReference type="Proteomes" id="UP001165120"/>
    </source>
</evidence>
<gene>
    <name evidence="2" type="ORF">Cboi02_000498500</name>
</gene>
<name>A0A9W6T333_CANBO</name>
<proteinExistence type="predicted"/>
<dbReference type="CDD" id="cd00866">
    <property type="entry name" value="PEBP_euk"/>
    <property type="match status" value="1"/>
</dbReference>
<dbReference type="PANTHER" id="PTHR11362">
    <property type="entry name" value="PHOSPHATIDYLETHANOLAMINE-BINDING PROTEIN"/>
    <property type="match status" value="1"/>
</dbReference>
<evidence type="ECO:0000313" key="2">
    <source>
        <dbReference type="EMBL" id="GME75946.1"/>
    </source>
</evidence>
<dbReference type="Proteomes" id="UP001165120">
    <property type="component" value="Unassembled WGS sequence"/>
</dbReference>
<dbReference type="GO" id="GO:0030162">
    <property type="term" value="P:regulation of proteolysis"/>
    <property type="evidence" value="ECO:0007669"/>
    <property type="project" value="TreeGrafter"/>
</dbReference>
<sequence length="266" mass="29413">MRLVTISNSIRESLVKHEIIPTVIHDKDFVPKGLLIISYNDNENTDVVMGNHLKVSETQSMPSIAFTLNLPNSDNDSFKISKDDNFTLVLTDPDAPKKGEEKWSEYCHYICKNIKLNEIDPDNFGNQPQIPSKIIPDMIPSENSTATTTSSSDATNTTASSSTETTDASSTGPINIENQLTTKDLGLNNNGVDLIPYMGPGPPEKTGDHRYVFLLFKQKPGVEPEAPIDRPCWGTSIPGYGIAEYSKRYGLELLAVNFFYAHNTVQ</sequence>
<feature type="region of interest" description="Disordered" evidence="1">
    <location>
        <begin position="122"/>
        <end position="175"/>
    </location>
</feature>
<feature type="compositionally biased region" description="Low complexity" evidence="1">
    <location>
        <begin position="141"/>
        <end position="171"/>
    </location>
</feature>
<dbReference type="SUPFAM" id="SSF49777">
    <property type="entry name" value="PEBP-like"/>
    <property type="match status" value="1"/>
</dbReference>
<dbReference type="AlphaFoldDB" id="A0A9W6T333"/>
<accession>A0A9W6T333</accession>
<organism evidence="2 3">
    <name type="scientific">Candida boidinii</name>
    <name type="common">Yeast</name>
    <dbReference type="NCBI Taxonomy" id="5477"/>
    <lineage>
        <taxon>Eukaryota</taxon>
        <taxon>Fungi</taxon>
        <taxon>Dikarya</taxon>
        <taxon>Ascomycota</taxon>
        <taxon>Saccharomycotina</taxon>
        <taxon>Pichiomycetes</taxon>
        <taxon>Pichiales</taxon>
        <taxon>Pichiaceae</taxon>
        <taxon>Ogataea</taxon>
        <taxon>Ogataea/Candida clade</taxon>
    </lineage>
</organism>
<comment type="caution">
    <text evidence="2">The sequence shown here is derived from an EMBL/GenBank/DDBJ whole genome shotgun (WGS) entry which is preliminary data.</text>
</comment>
<evidence type="ECO:0000256" key="1">
    <source>
        <dbReference type="SAM" id="MobiDB-lite"/>
    </source>
</evidence>